<dbReference type="Proteomes" id="UP001487740">
    <property type="component" value="Unassembled WGS sequence"/>
</dbReference>
<dbReference type="PANTHER" id="PTHR31952:SF1">
    <property type="entry name" value="CB1 CANNABINOID RECEPTOR-INTERACTING PROTEIN 1"/>
    <property type="match status" value="1"/>
</dbReference>
<name>A0AAW0UIC9_SCYPA</name>
<dbReference type="GO" id="GO:0031718">
    <property type="term" value="F:type 1 cannabinoid receptor binding"/>
    <property type="evidence" value="ECO:0007669"/>
    <property type="project" value="TreeGrafter"/>
</dbReference>
<evidence type="ECO:0000256" key="5">
    <source>
        <dbReference type="SAM" id="MobiDB-lite"/>
    </source>
</evidence>
<dbReference type="PANTHER" id="PTHR31952">
    <property type="entry name" value="CB1 CANNABINOID RECEPTOR-INTERACTING PROTEIN 1"/>
    <property type="match status" value="1"/>
</dbReference>
<dbReference type="GO" id="GO:0005886">
    <property type="term" value="C:plasma membrane"/>
    <property type="evidence" value="ECO:0007669"/>
    <property type="project" value="TreeGrafter"/>
</dbReference>
<proteinExistence type="inferred from homology"/>
<evidence type="ECO:0000256" key="1">
    <source>
        <dbReference type="ARBA" id="ARBA00003884"/>
    </source>
</evidence>
<dbReference type="Pfam" id="PF15043">
    <property type="entry name" value="CNRIP1"/>
    <property type="match status" value="1"/>
</dbReference>
<gene>
    <name evidence="6" type="ORF">O3P69_002936</name>
</gene>
<evidence type="ECO:0000313" key="7">
    <source>
        <dbReference type="Proteomes" id="UP001487740"/>
    </source>
</evidence>
<dbReference type="AlphaFoldDB" id="A0AAW0UIC9"/>
<reference evidence="6 7" key="1">
    <citation type="submission" date="2023-03" db="EMBL/GenBank/DDBJ databases">
        <title>High-quality genome of Scylla paramamosain provides insights in environmental adaptation.</title>
        <authorList>
            <person name="Zhang L."/>
        </authorList>
    </citation>
    <scope>NUCLEOTIDE SEQUENCE [LARGE SCALE GENOMIC DNA]</scope>
    <source>
        <strain evidence="6">LZ_2023a</strain>
        <tissue evidence="6">Muscle</tissue>
    </source>
</reference>
<dbReference type="EMBL" id="JARAKH010000010">
    <property type="protein sequence ID" value="KAK8399884.1"/>
    <property type="molecule type" value="Genomic_DNA"/>
</dbReference>
<evidence type="ECO:0000256" key="2">
    <source>
        <dbReference type="ARBA" id="ARBA00007288"/>
    </source>
</evidence>
<comment type="caution">
    <text evidence="6">The sequence shown here is derived from an EMBL/GenBank/DDBJ whole genome shotgun (WGS) entry which is preliminary data.</text>
</comment>
<evidence type="ECO:0000256" key="3">
    <source>
        <dbReference type="ARBA" id="ARBA00015651"/>
    </source>
</evidence>
<sequence length="379" mass="41768">MGGWVGGWVQGACVKAAVGGCPRAPCRVSVSGSRASYGEIAVTDGDNSDGRDLEQVRGTYIRTVREGLAVAERETQDRLGKRSVTEGVAAAEVTHAQAAVARGGVSVGSEVTEQSDTRGKVKEVLLRADARAQRRSERKLVSDFQPRPTNEDEVVNGEACTNFTEREVEEEPEEGEEEGEEEEEEEVPGVVGARSLALEERGRRSCLEGKKRVRFSVSRMDCDTNFKLTMSIKKESDGVPVFFKVDGNRFKKERTVKLMVDTRYRVDFSFKPTQTMTGAIICGEEVETTERVYDSTASAYSSRLHTEGALPSPKGHRDDLPFVVLMKGGLVMQMSLQVKFYKSGDSQHCDWGSTFHCIEYDCETHTDAGIVAILKETIR</sequence>
<feature type="region of interest" description="Disordered" evidence="5">
    <location>
        <begin position="136"/>
        <end position="194"/>
    </location>
</feature>
<evidence type="ECO:0000313" key="6">
    <source>
        <dbReference type="EMBL" id="KAK8399884.1"/>
    </source>
</evidence>
<comment type="subunit">
    <text evidence="4">Interacts with the cannabinoid receptor CNR1 (via C-terminus). Does not interact with cannabinoid receptor CNR2.</text>
</comment>
<protein>
    <recommendedName>
        <fullName evidence="3">CB1 cannabinoid receptor-interacting protein 1</fullName>
    </recommendedName>
</protein>
<keyword evidence="7" id="KW-1185">Reference proteome</keyword>
<accession>A0AAW0UIC9</accession>
<evidence type="ECO:0000256" key="4">
    <source>
        <dbReference type="ARBA" id="ARBA00026030"/>
    </source>
</evidence>
<comment type="function">
    <text evidence="1">Suppresses cannabinoid receptor CNR1-mediated tonic inhibition of voltage-gated calcium channels.</text>
</comment>
<comment type="similarity">
    <text evidence="2">Belongs to the CNRIP family.</text>
</comment>
<organism evidence="6 7">
    <name type="scientific">Scylla paramamosain</name>
    <name type="common">Mud crab</name>
    <dbReference type="NCBI Taxonomy" id="85552"/>
    <lineage>
        <taxon>Eukaryota</taxon>
        <taxon>Metazoa</taxon>
        <taxon>Ecdysozoa</taxon>
        <taxon>Arthropoda</taxon>
        <taxon>Crustacea</taxon>
        <taxon>Multicrustacea</taxon>
        <taxon>Malacostraca</taxon>
        <taxon>Eumalacostraca</taxon>
        <taxon>Eucarida</taxon>
        <taxon>Decapoda</taxon>
        <taxon>Pleocyemata</taxon>
        <taxon>Brachyura</taxon>
        <taxon>Eubrachyura</taxon>
        <taxon>Portunoidea</taxon>
        <taxon>Portunidae</taxon>
        <taxon>Portuninae</taxon>
        <taxon>Scylla</taxon>
    </lineage>
</organism>
<feature type="compositionally biased region" description="Acidic residues" evidence="5">
    <location>
        <begin position="167"/>
        <end position="187"/>
    </location>
</feature>
<dbReference type="InterPro" id="IPR029204">
    <property type="entry name" value="CNRIP1"/>
</dbReference>